<name>A0ABN9R9A1_9DINO</name>
<evidence type="ECO:0000313" key="1">
    <source>
        <dbReference type="EMBL" id="CAK0815474.1"/>
    </source>
</evidence>
<keyword evidence="2" id="KW-1185">Reference proteome</keyword>
<comment type="caution">
    <text evidence="1">The sequence shown here is derived from an EMBL/GenBank/DDBJ whole genome shotgun (WGS) entry which is preliminary data.</text>
</comment>
<reference evidence="1" key="1">
    <citation type="submission" date="2023-10" db="EMBL/GenBank/DDBJ databases">
        <authorList>
            <person name="Chen Y."/>
            <person name="Shah S."/>
            <person name="Dougan E. K."/>
            <person name="Thang M."/>
            <person name="Chan C."/>
        </authorList>
    </citation>
    <scope>NUCLEOTIDE SEQUENCE [LARGE SCALE GENOMIC DNA]</scope>
</reference>
<evidence type="ECO:0000313" key="2">
    <source>
        <dbReference type="Proteomes" id="UP001189429"/>
    </source>
</evidence>
<evidence type="ECO:0008006" key="3">
    <source>
        <dbReference type="Google" id="ProtNLM"/>
    </source>
</evidence>
<accession>A0ABN9R9A1</accession>
<feature type="non-terminal residue" evidence="1">
    <location>
        <position position="1"/>
    </location>
</feature>
<dbReference type="Proteomes" id="UP001189429">
    <property type="component" value="Unassembled WGS sequence"/>
</dbReference>
<proteinExistence type="predicted"/>
<dbReference type="EMBL" id="CAUYUJ010005920">
    <property type="protein sequence ID" value="CAK0815474.1"/>
    <property type="molecule type" value="Genomic_DNA"/>
</dbReference>
<organism evidence="1 2">
    <name type="scientific">Prorocentrum cordatum</name>
    <dbReference type="NCBI Taxonomy" id="2364126"/>
    <lineage>
        <taxon>Eukaryota</taxon>
        <taxon>Sar</taxon>
        <taxon>Alveolata</taxon>
        <taxon>Dinophyceae</taxon>
        <taxon>Prorocentrales</taxon>
        <taxon>Prorocentraceae</taxon>
        <taxon>Prorocentrum</taxon>
    </lineage>
</organism>
<sequence length="98" mass="10574">SFTLDGSSRQRPSTSQALLICAAQACSGARYASRVSSQHRCGSVFVSLSRIHDTAVSWSMTSWSWPGCTEASAGKNAFRSWRFNAPRYSSAIAPEPAL</sequence>
<protein>
    <recommendedName>
        <fullName evidence="3">Integron gene cassette protein</fullName>
    </recommendedName>
</protein>
<gene>
    <name evidence="1" type="ORF">PCOR1329_LOCUS18752</name>
</gene>